<protein>
    <submittedName>
        <fullName evidence="1">Uncharacterized protein</fullName>
    </submittedName>
</protein>
<comment type="caution">
    <text evidence="1">The sequence shown here is derived from an EMBL/GenBank/DDBJ whole genome shotgun (WGS) entry which is preliminary data.</text>
</comment>
<accession>A0AAE1GC57</accession>
<dbReference type="Proteomes" id="UP001286313">
    <property type="component" value="Unassembled WGS sequence"/>
</dbReference>
<gene>
    <name evidence="1" type="ORF">Pcinc_006753</name>
</gene>
<evidence type="ECO:0000313" key="2">
    <source>
        <dbReference type="Proteomes" id="UP001286313"/>
    </source>
</evidence>
<name>A0AAE1GC57_PETCI</name>
<keyword evidence="2" id="KW-1185">Reference proteome</keyword>
<dbReference type="PANTHER" id="PTHR47018:SF2">
    <property type="entry name" value="TESMIN_TSO1-LIKE CXC DOMAIN-CONTAINING PROTEIN"/>
    <property type="match status" value="1"/>
</dbReference>
<organism evidence="1 2">
    <name type="scientific">Petrolisthes cinctipes</name>
    <name type="common">Flat porcelain crab</name>
    <dbReference type="NCBI Taxonomy" id="88211"/>
    <lineage>
        <taxon>Eukaryota</taxon>
        <taxon>Metazoa</taxon>
        <taxon>Ecdysozoa</taxon>
        <taxon>Arthropoda</taxon>
        <taxon>Crustacea</taxon>
        <taxon>Multicrustacea</taxon>
        <taxon>Malacostraca</taxon>
        <taxon>Eumalacostraca</taxon>
        <taxon>Eucarida</taxon>
        <taxon>Decapoda</taxon>
        <taxon>Pleocyemata</taxon>
        <taxon>Anomura</taxon>
        <taxon>Galatheoidea</taxon>
        <taxon>Porcellanidae</taxon>
        <taxon>Petrolisthes</taxon>
    </lineage>
</organism>
<sequence length="289" mass="33500">MELNWSRCVICQQDTSEPLKCPLHSRDPSDKTGVYASFLNNVEQFSVIDAVPVELLFGNNETVEKFVSHSAAWHKSCYLKFSSSKLAKAKKRTHKHDTEERRPRKRKSLEVTKCFLCEKGEEESFLHKVSTFHTDKNIRDMITELNDTQLLTRICGGDLMAMEAKYHLSCMVKLRNRHRSLIRKQSQVPDDIDSKMNESRAFVKLTRYIEEAVTSGTHLFKLSEIHSLHVTRLEELNINKQVNKTRLKARLLEKFPEAQEQSYGKNSVLVFKEGMKKIVHDAVKTRNFS</sequence>
<proteinExistence type="predicted"/>
<dbReference type="EMBL" id="JAWQEG010000501">
    <property type="protein sequence ID" value="KAK3889181.1"/>
    <property type="molecule type" value="Genomic_DNA"/>
</dbReference>
<reference evidence="1" key="1">
    <citation type="submission" date="2023-10" db="EMBL/GenBank/DDBJ databases">
        <title>Genome assemblies of two species of porcelain crab, Petrolisthes cinctipes and Petrolisthes manimaculis (Anomura: Porcellanidae).</title>
        <authorList>
            <person name="Angst P."/>
        </authorList>
    </citation>
    <scope>NUCLEOTIDE SEQUENCE</scope>
    <source>
        <strain evidence="1">PB745_01</strain>
        <tissue evidence="1">Gill</tissue>
    </source>
</reference>
<dbReference type="PANTHER" id="PTHR47018">
    <property type="entry name" value="CXC DOMAIN-CONTAINING PROTEIN-RELATED"/>
    <property type="match status" value="1"/>
</dbReference>
<evidence type="ECO:0000313" key="1">
    <source>
        <dbReference type="EMBL" id="KAK3889181.1"/>
    </source>
</evidence>
<dbReference type="AlphaFoldDB" id="A0AAE1GC57"/>